<accession>A0A2D0N6E1</accession>
<dbReference type="SUPFAM" id="SSF53474">
    <property type="entry name" value="alpha/beta-Hydrolases"/>
    <property type="match status" value="1"/>
</dbReference>
<keyword evidence="2" id="KW-0378">Hydrolase</keyword>
<gene>
    <name evidence="2" type="ORF">CRP01_23945</name>
</gene>
<keyword evidence="3" id="KW-1185">Reference proteome</keyword>
<dbReference type="Proteomes" id="UP000223913">
    <property type="component" value="Unassembled WGS sequence"/>
</dbReference>
<name>A0A2D0N6E1_FLAN2</name>
<reference evidence="2 3" key="1">
    <citation type="submission" date="2017-10" db="EMBL/GenBank/DDBJ databases">
        <title>The draft genome sequence of Lewinella nigricans NBRC 102662.</title>
        <authorList>
            <person name="Wang K."/>
        </authorList>
    </citation>
    <scope>NUCLEOTIDE SEQUENCE [LARGE SCALE GENOMIC DNA]</scope>
    <source>
        <strain evidence="2 3">NBRC 102662</strain>
    </source>
</reference>
<dbReference type="RefSeq" id="WP_099152740.1">
    <property type="nucleotide sequence ID" value="NZ_PDUD01000028.1"/>
</dbReference>
<feature type="domain" description="AB hydrolase-1" evidence="1">
    <location>
        <begin position="22"/>
        <end position="238"/>
    </location>
</feature>
<organism evidence="2 3">
    <name type="scientific">Flavilitoribacter nigricans (strain ATCC 23147 / DSM 23189 / NBRC 102662 / NCIMB 1420 / SS-2)</name>
    <name type="common">Lewinella nigricans</name>
    <dbReference type="NCBI Taxonomy" id="1122177"/>
    <lineage>
        <taxon>Bacteria</taxon>
        <taxon>Pseudomonadati</taxon>
        <taxon>Bacteroidota</taxon>
        <taxon>Saprospiria</taxon>
        <taxon>Saprospirales</taxon>
        <taxon>Lewinellaceae</taxon>
        <taxon>Flavilitoribacter</taxon>
    </lineage>
</organism>
<dbReference type="InterPro" id="IPR000073">
    <property type="entry name" value="AB_hydrolase_1"/>
</dbReference>
<dbReference type="AlphaFoldDB" id="A0A2D0N6E1"/>
<comment type="caution">
    <text evidence="2">The sequence shown here is derived from an EMBL/GenBank/DDBJ whole genome shotgun (WGS) entry which is preliminary data.</text>
</comment>
<protein>
    <submittedName>
        <fullName evidence="2">Alpha/beta hydrolase</fullName>
    </submittedName>
</protein>
<dbReference type="PANTHER" id="PTHR43798">
    <property type="entry name" value="MONOACYLGLYCEROL LIPASE"/>
    <property type="match status" value="1"/>
</dbReference>
<dbReference type="GO" id="GO:0016020">
    <property type="term" value="C:membrane"/>
    <property type="evidence" value="ECO:0007669"/>
    <property type="project" value="TreeGrafter"/>
</dbReference>
<evidence type="ECO:0000313" key="3">
    <source>
        <dbReference type="Proteomes" id="UP000223913"/>
    </source>
</evidence>
<dbReference type="InterPro" id="IPR050266">
    <property type="entry name" value="AB_hydrolase_sf"/>
</dbReference>
<dbReference type="Gene3D" id="3.40.50.1820">
    <property type="entry name" value="alpha/beta hydrolase"/>
    <property type="match status" value="1"/>
</dbReference>
<sequence length="259" mass="29071">MNYEIIQEKQFKYIETQGGEETLLLLHGLFGALSNFEGILDHFGNSYNVVVPILPIFELPLRKVSVTGLVDYVADFIEYKGYDKINILGNSLGGHISLLYVLNHPHKVKTIILTGSSGLFESAMGTSFPKRGDYEFMKKKVQGTFYDPKIASKELVDEVFDIVNDRNKAIRIIATAKSAVRHNLGDKLHRITVPTLLVWGKEDQVTPAFVGEKFNELIENSELILLPECGHAPMMEHPEIFNQHLESFLQSVGAETLGH</sequence>
<dbReference type="PRINTS" id="PR00111">
    <property type="entry name" value="ABHYDROLASE"/>
</dbReference>
<evidence type="ECO:0000313" key="2">
    <source>
        <dbReference type="EMBL" id="PHN04027.1"/>
    </source>
</evidence>
<dbReference type="GO" id="GO:0047372">
    <property type="term" value="F:monoacylglycerol lipase activity"/>
    <property type="evidence" value="ECO:0007669"/>
    <property type="project" value="TreeGrafter"/>
</dbReference>
<dbReference type="OrthoDB" id="9801162at2"/>
<proteinExistence type="predicted"/>
<dbReference type="Pfam" id="PF00561">
    <property type="entry name" value="Abhydrolase_1"/>
    <property type="match status" value="1"/>
</dbReference>
<evidence type="ECO:0000259" key="1">
    <source>
        <dbReference type="Pfam" id="PF00561"/>
    </source>
</evidence>
<dbReference type="EMBL" id="PDUD01000028">
    <property type="protein sequence ID" value="PHN04027.1"/>
    <property type="molecule type" value="Genomic_DNA"/>
</dbReference>
<dbReference type="GO" id="GO:0046464">
    <property type="term" value="P:acylglycerol catabolic process"/>
    <property type="evidence" value="ECO:0007669"/>
    <property type="project" value="TreeGrafter"/>
</dbReference>
<dbReference type="PANTHER" id="PTHR43798:SF33">
    <property type="entry name" value="HYDROLASE, PUTATIVE (AFU_ORTHOLOGUE AFUA_2G14860)-RELATED"/>
    <property type="match status" value="1"/>
</dbReference>
<dbReference type="InterPro" id="IPR029058">
    <property type="entry name" value="AB_hydrolase_fold"/>
</dbReference>